<proteinExistence type="predicted"/>
<gene>
    <name evidence="1" type="ORF">PNW85_05985</name>
</gene>
<dbReference type="InterPro" id="IPR046082">
    <property type="entry name" value="DUF6100"/>
</dbReference>
<protein>
    <submittedName>
        <fullName evidence="1">DUF6100 family protein</fullName>
    </submittedName>
</protein>
<evidence type="ECO:0000313" key="2">
    <source>
        <dbReference type="Proteomes" id="UP001212160"/>
    </source>
</evidence>
<sequence>MVKSNIIKKKASNQDIFQKVKKQLDEAQKMTSEMGELMAEARNILIAYSRCKTESGYENFTDMILESSKKGERLTEKLRRLSLEVVLDQVKYEQYQSELVAVHGIEMDYSDEILKIIMPVLIPHRKEHYTDYLYKPLYIAFKQWCICQNQEQKRIPEYEKCTVCFVHLYNRDLPLGRIRDHDNFEEKHVLDVISNFFLASDSGLHVDTYHITRMAEQDATEVYIMDTENFPKWLQKM</sequence>
<dbReference type="Pfam" id="PF19595">
    <property type="entry name" value="DUF6100"/>
    <property type="match status" value="1"/>
</dbReference>
<comment type="caution">
    <text evidence="1">The sequence shown here is derived from an EMBL/GenBank/DDBJ whole genome shotgun (WGS) entry which is preliminary data.</text>
</comment>
<name>A0AAW6DBE1_MEDGN</name>
<dbReference type="AlphaFoldDB" id="A0AAW6DBE1"/>
<dbReference type="RefSeq" id="WP_272107686.1">
    <property type="nucleotide sequence ID" value="NZ_DAWDPA010000012.1"/>
</dbReference>
<dbReference type="EMBL" id="JAQMLA010000012">
    <property type="protein sequence ID" value="MDB8686220.1"/>
    <property type="molecule type" value="Genomic_DNA"/>
</dbReference>
<accession>A0AAW6DBE1</accession>
<reference evidence="1" key="1">
    <citation type="submission" date="2023-01" db="EMBL/GenBank/DDBJ databases">
        <title>Human gut microbiome strain richness.</title>
        <authorList>
            <person name="Chen-Liaw A."/>
        </authorList>
    </citation>
    <scope>NUCLEOTIDE SEQUENCE</scope>
    <source>
        <strain evidence="1">RTP21484st1_H11_RTP21484_190118</strain>
    </source>
</reference>
<evidence type="ECO:0000313" key="1">
    <source>
        <dbReference type="EMBL" id="MDB8686220.1"/>
    </source>
</evidence>
<dbReference type="Proteomes" id="UP001212160">
    <property type="component" value="Unassembled WGS sequence"/>
</dbReference>
<organism evidence="1 2">
    <name type="scientific">Mediterraneibacter gnavus</name>
    <name type="common">Ruminococcus gnavus</name>
    <dbReference type="NCBI Taxonomy" id="33038"/>
    <lineage>
        <taxon>Bacteria</taxon>
        <taxon>Bacillati</taxon>
        <taxon>Bacillota</taxon>
        <taxon>Clostridia</taxon>
        <taxon>Lachnospirales</taxon>
        <taxon>Lachnospiraceae</taxon>
        <taxon>Mediterraneibacter</taxon>
    </lineage>
</organism>